<evidence type="ECO:0000256" key="1">
    <source>
        <dbReference type="SAM" id="MobiDB-lite"/>
    </source>
</evidence>
<gene>
    <name evidence="2" type="ORF">E2C01_010991</name>
</gene>
<proteinExistence type="predicted"/>
<comment type="caution">
    <text evidence="2">The sequence shown here is derived from an EMBL/GenBank/DDBJ whole genome shotgun (WGS) entry which is preliminary data.</text>
</comment>
<dbReference type="AlphaFoldDB" id="A0A5B7DAC4"/>
<protein>
    <submittedName>
        <fullName evidence="2">Uncharacterized protein</fullName>
    </submittedName>
</protein>
<keyword evidence="3" id="KW-1185">Reference proteome</keyword>
<evidence type="ECO:0000313" key="3">
    <source>
        <dbReference type="Proteomes" id="UP000324222"/>
    </source>
</evidence>
<organism evidence="2 3">
    <name type="scientific">Portunus trituberculatus</name>
    <name type="common">Swimming crab</name>
    <name type="synonym">Neptunus trituberculatus</name>
    <dbReference type="NCBI Taxonomy" id="210409"/>
    <lineage>
        <taxon>Eukaryota</taxon>
        <taxon>Metazoa</taxon>
        <taxon>Ecdysozoa</taxon>
        <taxon>Arthropoda</taxon>
        <taxon>Crustacea</taxon>
        <taxon>Multicrustacea</taxon>
        <taxon>Malacostraca</taxon>
        <taxon>Eumalacostraca</taxon>
        <taxon>Eucarida</taxon>
        <taxon>Decapoda</taxon>
        <taxon>Pleocyemata</taxon>
        <taxon>Brachyura</taxon>
        <taxon>Eubrachyura</taxon>
        <taxon>Portunoidea</taxon>
        <taxon>Portunidae</taxon>
        <taxon>Portuninae</taxon>
        <taxon>Portunus</taxon>
    </lineage>
</organism>
<accession>A0A5B7DAC4</accession>
<name>A0A5B7DAC4_PORTR</name>
<evidence type="ECO:0000313" key="2">
    <source>
        <dbReference type="EMBL" id="MPC18116.1"/>
    </source>
</evidence>
<dbReference type="EMBL" id="VSRR010000648">
    <property type="protein sequence ID" value="MPC18116.1"/>
    <property type="molecule type" value="Genomic_DNA"/>
</dbReference>
<reference evidence="2 3" key="1">
    <citation type="submission" date="2019-05" db="EMBL/GenBank/DDBJ databases">
        <title>Another draft genome of Portunus trituberculatus and its Hox gene families provides insights of decapod evolution.</title>
        <authorList>
            <person name="Jeong J.-H."/>
            <person name="Song I."/>
            <person name="Kim S."/>
            <person name="Choi T."/>
            <person name="Kim D."/>
            <person name="Ryu S."/>
            <person name="Kim W."/>
        </authorList>
    </citation>
    <scope>NUCLEOTIDE SEQUENCE [LARGE SCALE GENOMIC DNA]</scope>
    <source>
        <tissue evidence="2">Muscle</tissue>
    </source>
</reference>
<feature type="region of interest" description="Disordered" evidence="1">
    <location>
        <begin position="1"/>
        <end position="22"/>
    </location>
</feature>
<sequence>MQKIMACESGGRGGGGDEEHVHDTMKSVPKEKLMHGCLDHFKCHRRVGFSGDTASYGPPRALYRRQHLTPC</sequence>
<dbReference type="Proteomes" id="UP000324222">
    <property type="component" value="Unassembled WGS sequence"/>
</dbReference>